<keyword evidence="1" id="KW-0812">Transmembrane</keyword>
<feature type="non-terminal residue" evidence="2">
    <location>
        <position position="1"/>
    </location>
</feature>
<sequence>AKLWRGIDMYGHAVLGRLGYLLVGYGVLLASSLTDIQRLWGQFHFIYFASIHPGYFERTLLTGLVMGMPNAVIPSSSDVKVTLDGEGSD</sequence>
<proteinExistence type="predicted"/>
<reference evidence="2 3" key="1">
    <citation type="submission" date="2019-11" db="EMBL/GenBank/DDBJ databases">
        <title>Whole genome sequence of Oryza granulata.</title>
        <authorList>
            <person name="Li W."/>
        </authorList>
    </citation>
    <scope>NUCLEOTIDE SEQUENCE [LARGE SCALE GENOMIC DNA]</scope>
    <source>
        <strain evidence="3">cv. Menghai</strain>
        <tissue evidence="2">Leaf</tissue>
    </source>
</reference>
<evidence type="ECO:0000313" key="3">
    <source>
        <dbReference type="Proteomes" id="UP000479710"/>
    </source>
</evidence>
<keyword evidence="1" id="KW-1133">Transmembrane helix</keyword>
<accession>A0A6G1C5G0</accession>
<dbReference type="AlphaFoldDB" id="A0A6G1C5G0"/>
<keyword evidence="1" id="KW-0472">Membrane</keyword>
<comment type="caution">
    <text evidence="2">The sequence shown here is derived from an EMBL/GenBank/DDBJ whole genome shotgun (WGS) entry which is preliminary data.</text>
</comment>
<evidence type="ECO:0000256" key="1">
    <source>
        <dbReference type="SAM" id="Phobius"/>
    </source>
</evidence>
<keyword evidence="3" id="KW-1185">Reference proteome</keyword>
<protein>
    <submittedName>
        <fullName evidence="2">Uncharacterized protein</fullName>
    </submittedName>
</protein>
<evidence type="ECO:0000313" key="2">
    <source>
        <dbReference type="EMBL" id="KAF0895895.1"/>
    </source>
</evidence>
<dbReference type="EMBL" id="SPHZ02000010">
    <property type="protein sequence ID" value="KAF0895895.1"/>
    <property type="molecule type" value="Genomic_DNA"/>
</dbReference>
<dbReference type="Proteomes" id="UP000479710">
    <property type="component" value="Unassembled WGS sequence"/>
</dbReference>
<organism evidence="2 3">
    <name type="scientific">Oryza meyeriana var. granulata</name>
    <dbReference type="NCBI Taxonomy" id="110450"/>
    <lineage>
        <taxon>Eukaryota</taxon>
        <taxon>Viridiplantae</taxon>
        <taxon>Streptophyta</taxon>
        <taxon>Embryophyta</taxon>
        <taxon>Tracheophyta</taxon>
        <taxon>Spermatophyta</taxon>
        <taxon>Magnoliopsida</taxon>
        <taxon>Liliopsida</taxon>
        <taxon>Poales</taxon>
        <taxon>Poaceae</taxon>
        <taxon>BOP clade</taxon>
        <taxon>Oryzoideae</taxon>
        <taxon>Oryzeae</taxon>
        <taxon>Oryzinae</taxon>
        <taxon>Oryza</taxon>
        <taxon>Oryza meyeriana</taxon>
    </lineage>
</organism>
<feature type="transmembrane region" description="Helical" evidence="1">
    <location>
        <begin position="18"/>
        <end position="36"/>
    </location>
</feature>
<gene>
    <name evidence="2" type="ORF">E2562_017541</name>
</gene>
<name>A0A6G1C5G0_9ORYZ</name>